<feature type="transmembrane region" description="Helical" evidence="6">
    <location>
        <begin position="42"/>
        <end position="61"/>
    </location>
</feature>
<keyword evidence="5 6" id="KW-0472">Membrane</keyword>
<organism evidence="8 9">
    <name type="scientific">Candidatus Sedimenticola endophacoides</name>
    <dbReference type="NCBI Taxonomy" id="2548426"/>
    <lineage>
        <taxon>Bacteria</taxon>
        <taxon>Pseudomonadati</taxon>
        <taxon>Pseudomonadota</taxon>
        <taxon>Gammaproteobacteria</taxon>
        <taxon>Chromatiales</taxon>
        <taxon>Sedimenticolaceae</taxon>
        <taxon>Sedimenticola</taxon>
    </lineage>
</organism>
<gene>
    <name evidence="8" type="ORF">C3L24_00265</name>
</gene>
<reference evidence="8 9" key="1">
    <citation type="submission" date="2018-01" db="EMBL/GenBank/DDBJ databases">
        <title>Novel co-symbiosis in the lucinid bivalve Phacoides pectinatus.</title>
        <authorList>
            <person name="Lim S.J."/>
            <person name="Davis B.G."/>
            <person name="Gill D.E."/>
            <person name="Engel A.S."/>
            <person name="Anderson L.C."/>
            <person name="Campbell B.J."/>
        </authorList>
    </citation>
    <scope>NUCLEOTIDE SEQUENCE [LARGE SCALE GENOMIC DNA]</scope>
    <source>
        <strain evidence="8">N3_P5</strain>
    </source>
</reference>
<dbReference type="InterPro" id="IPR051542">
    <property type="entry name" value="Hydrogenase_cytochrome"/>
</dbReference>
<evidence type="ECO:0000313" key="8">
    <source>
        <dbReference type="EMBL" id="PUE05761.1"/>
    </source>
</evidence>
<dbReference type="PANTHER" id="PTHR30485">
    <property type="entry name" value="NI/FE-HYDROGENASE 1 B-TYPE CYTOCHROME SUBUNIT"/>
    <property type="match status" value="1"/>
</dbReference>
<protein>
    <submittedName>
        <fullName evidence="8">Cytochrome B</fullName>
    </submittedName>
</protein>
<dbReference type="Pfam" id="PF01292">
    <property type="entry name" value="Ni_hydr_CYTB"/>
    <property type="match status" value="1"/>
</dbReference>
<dbReference type="InterPro" id="IPR011577">
    <property type="entry name" value="Cyt_b561_bac/Ni-Hgenase"/>
</dbReference>
<dbReference type="GO" id="GO:0005886">
    <property type="term" value="C:plasma membrane"/>
    <property type="evidence" value="ECO:0007669"/>
    <property type="project" value="UniProtKB-SubCell"/>
</dbReference>
<dbReference type="GO" id="GO:0020037">
    <property type="term" value="F:heme binding"/>
    <property type="evidence" value="ECO:0007669"/>
    <property type="project" value="TreeGrafter"/>
</dbReference>
<accession>A0A657PUR7</accession>
<keyword evidence="2" id="KW-1003">Cell membrane</keyword>
<evidence type="ECO:0000256" key="1">
    <source>
        <dbReference type="ARBA" id="ARBA00004651"/>
    </source>
</evidence>
<dbReference type="SUPFAM" id="SSF81342">
    <property type="entry name" value="Transmembrane di-heme cytochromes"/>
    <property type="match status" value="1"/>
</dbReference>
<feature type="transmembrane region" description="Helical" evidence="6">
    <location>
        <begin position="105"/>
        <end position="127"/>
    </location>
</feature>
<name>A0A657PUR7_9GAMM</name>
<comment type="subcellular location">
    <subcellularLocation>
        <location evidence="1">Cell membrane</location>
        <topology evidence="1">Multi-pass membrane protein</topology>
    </subcellularLocation>
</comment>
<keyword evidence="3 6" id="KW-0812">Transmembrane</keyword>
<feature type="domain" description="Cytochrome b561 bacterial/Ni-hydrogenase" evidence="7">
    <location>
        <begin position="14"/>
        <end position="189"/>
    </location>
</feature>
<dbReference type="PANTHER" id="PTHR30485:SF2">
    <property type="entry name" value="BLL0597 PROTEIN"/>
    <property type="match status" value="1"/>
</dbReference>
<keyword evidence="4 6" id="KW-1133">Transmembrane helix</keyword>
<sequence length="202" mass="22039">MQPPHTNHETTTPVWDLPVRLFHWLLAASFSVAYLSEDHFMTLHSLAGYTLCGLLAFRLLWGLIGTRHARFSDFVRPPSEVIDYLKRMAALRAGRHLGHNPAGGAMVLALLLALGATAVSGMAVYGAEQAAGPLAGLMQEMPHWLGKALEEVHESISGLTLALIALHLLGVLFASLLHRENLVRAMLDGRKRAPDNTDSNTH</sequence>
<evidence type="ECO:0000256" key="3">
    <source>
        <dbReference type="ARBA" id="ARBA00022692"/>
    </source>
</evidence>
<dbReference type="Proteomes" id="UP000250928">
    <property type="component" value="Unassembled WGS sequence"/>
</dbReference>
<dbReference type="GO" id="GO:0009055">
    <property type="term" value="F:electron transfer activity"/>
    <property type="evidence" value="ECO:0007669"/>
    <property type="project" value="InterPro"/>
</dbReference>
<dbReference type="AlphaFoldDB" id="A0A657PUR7"/>
<evidence type="ECO:0000256" key="6">
    <source>
        <dbReference type="SAM" id="Phobius"/>
    </source>
</evidence>
<evidence type="ECO:0000256" key="5">
    <source>
        <dbReference type="ARBA" id="ARBA00023136"/>
    </source>
</evidence>
<evidence type="ECO:0000313" key="9">
    <source>
        <dbReference type="Proteomes" id="UP000250928"/>
    </source>
</evidence>
<dbReference type="GO" id="GO:0022904">
    <property type="term" value="P:respiratory electron transport chain"/>
    <property type="evidence" value="ECO:0007669"/>
    <property type="project" value="InterPro"/>
</dbReference>
<evidence type="ECO:0000256" key="4">
    <source>
        <dbReference type="ARBA" id="ARBA00022989"/>
    </source>
</evidence>
<dbReference type="Gene3D" id="1.20.950.20">
    <property type="entry name" value="Transmembrane di-heme cytochromes, Chain C"/>
    <property type="match status" value="1"/>
</dbReference>
<evidence type="ECO:0000256" key="2">
    <source>
        <dbReference type="ARBA" id="ARBA00022475"/>
    </source>
</evidence>
<dbReference type="InterPro" id="IPR016174">
    <property type="entry name" value="Di-haem_cyt_TM"/>
</dbReference>
<proteinExistence type="predicted"/>
<evidence type="ECO:0000259" key="7">
    <source>
        <dbReference type="Pfam" id="PF01292"/>
    </source>
</evidence>
<comment type="caution">
    <text evidence="8">The sequence shown here is derived from an EMBL/GenBank/DDBJ whole genome shotgun (WGS) entry which is preliminary data.</text>
</comment>
<dbReference type="EMBL" id="PQCO01000026">
    <property type="protein sequence ID" value="PUE05761.1"/>
    <property type="molecule type" value="Genomic_DNA"/>
</dbReference>
<feature type="transmembrane region" description="Helical" evidence="6">
    <location>
        <begin position="156"/>
        <end position="177"/>
    </location>
</feature>